<keyword evidence="6" id="KW-0560">Oxidoreductase</keyword>
<dbReference type="CDD" id="cd00207">
    <property type="entry name" value="fer2"/>
    <property type="match status" value="1"/>
</dbReference>
<evidence type="ECO:0000313" key="11">
    <source>
        <dbReference type="EMBL" id="GHD21745.1"/>
    </source>
</evidence>
<dbReference type="InterPro" id="IPR050415">
    <property type="entry name" value="MRET"/>
</dbReference>
<comment type="caution">
    <text evidence="11">The sequence shown here is derived from an EMBL/GenBank/DDBJ whole genome shotgun (WGS) entry which is preliminary data.</text>
</comment>
<evidence type="ECO:0000256" key="6">
    <source>
        <dbReference type="ARBA" id="ARBA00023002"/>
    </source>
</evidence>
<name>A0A8J3GMV8_9HYPH</name>
<evidence type="ECO:0008006" key="13">
    <source>
        <dbReference type="Google" id="ProtNLM"/>
    </source>
</evidence>
<dbReference type="InterPro" id="IPR001433">
    <property type="entry name" value="OxRdtase_FAD/NAD-bd"/>
</dbReference>
<evidence type="ECO:0000256" key="8">
    <source>
        <dbReference type="ARBA" id="ARBA00023014"/>
    </source>
</evidence>
<dbReference type="Pfam" id="PF01243">
    <property type="entry name" value="PNPOx_N"/>
    <property type="match status" value="1"/>
</dbReference>
<dbReference type="Pfam" id="PF00175">
    <property type="entry name" value="NAD_binding_1"/>
    <property type="match status" value="1"/>
</dbReference>
<dbReference type="PROSITE" id="PS51085">
    <property type="entry name" value="2FE2S_FER_2"/>
    <property type="match status" value="1"/>
</dbReference>
<evidence type="ECO:0000256" key="7">
    <source>
        <dbReference type="ARBA" id="ARBA00023004"/>
    </source>
</evidence>
<dbReference type="PANTHER" id="PTHR47354">
    <property type="entry name" value="NADH OXIDOREDUCTASE HCR"/>
    <property type="match status" value="1"/>
</dbReference>
<keyword evidence="8" id="KW-0411">Iron-sulfur</keyword>
<feature type="domain" description="2Fe-2S ferredoxin-type" evidence="9">
    <location>
        <begin position="581"/>
        <end position="663"/>
    </location>
</feature>
<dbReference type="SUPFAM" id="SSF50475">
    <property type="entry name" value="FMN-binding split barrel"/>
    <property type="match status" value="1"/>
</dbReference>
<keyword evidence="4" id="KW-0479">Metal-binding</keyword>
<dbReference type="RefSeq" id="WP_189506557.1">
    <property type="nucleotide sequence ID" value="NZ_BMZQ01000004.1"/>
</dbReference>
<comment type="cofactor">
    <cofactor evidence="1">
        <name>FAD</name>
        <dbReference type="ChEBI" id="CHEBI:57692"/>
    </cofactor>
</comment>
<feature type="domain" description="FAD-binding FR-type" evidence="10">
    <location>
        <begin position="325"/>
        <end position="430"/>
    </location>
</feature>
<evidence type="ECO:0000256" key="4">
    <source>
        <dbReference type="ARBA" id="ARBA00022723"/>
    </source>
</evidence>
<sequence length="663" mass="71994">MDNRTRAFIEKSTLLFIASRNADGAMDVSPRGGQPSVLRFRADGALLMPDYVGNKRLDTIGNVLANPDVALLLLNRLSNDYLRINARAIVSQAEDDLAAFPADENPPLSVIVLQPTRMEFVASKAFHRSGFWVDASGLKPTLDVLDIYARDIKWQTDGGRDPVPFDPGSESHLAGSGLRAFYGTPSPMVQKKVYDTAGPGFMSFIEDARFIVFAHEGASGEILIDLAGGAPLKADRETNAPSLLLDIEHEGTAGPAALHSAPFAIIAAEPGRCDNIRVNGTYREVCTTPDGRRRLSLQSEEIYFHCSAALTRSRIWMDARPAAWSGKRSFTCVARRQESPDVVSLTFSPRDRAPVGSAEPGQFVTVSLPHDDAKTPRRRCYSISSVPTDRELRISVRRIGDNGVSALLHDRVMIGDEVFLGPPGGQFVFNSAPLKAVVLVSAGVGITPLLPMAEQLAREEPGREIWFVHAARNGRHHLFGPEALELANLNPGISLLTVYSRPDDDDTFHHEGRLDAAALARHVPVAEADFYICGPETFMSSLRDGLIELGAPPAAIRMEAFEQSGGGGFALREAQMNLPPRLVSFTRSDRQATWTPECGSLLDLALANDIEVQFSCRSGECQSCSQKMISGGVIYPSGEEPLIARGQVLLCQAIPKNDLVLDC</sequence>
<dbReference type="InterPro" id="IPR012675">
    <property type="entry name" value="Beta-grasp_dom_sf"/>
</dbReference>
<keyword evidence="2" id="KW-0285">Flavoprotein</keyword>
<proteinExistence type="predicted"/>
<keyword evidence="3" id="KW-0001">2Fe-2S</keyword>
<dbReference type="InterPro" id="IPR001041">
    <property type="entry name" value="2Fe-2S_ferredoxin-type"/>
</dbReference>
<evidence type="ECO:0000259" key="10">
    <source>
        <dbReference type="PROSITE" id="PS51384"/>
    </source>
</evidence>
<evidence type="ECO:0000259" key="9">
    <source>
        <dbReference type="PROSITE" id="PS51085"/>
    </source>
</evidence>
<dbReference type="Pfam" id="PF00111">
    <property type="entry name" value="Fer2"/>
    <property type="match status" value="1"/>
</dbReference>
<evidence type="ECO:0000256" key="5">
    <source>
        <dbReference type="ARBA" id="ARBA00022827"/>
    </source>
</evidence>
<dbReference type="GO" id="GO:0016491">
    <property type="term" value="F:oxidoreductase activity"/>
    <property type="evidence" value="ECO:0007669"/>
    <property type="project" value="UniProtKB-KW"/>
</dbReference>
<dbReference type="Gene3D" id="2.30.110.10">
    <property type="entry name" value="Electron Transport, Fmn-binding Protein, Chain A"/>
    <property type="match status" value="1"/>
</dbReference>
<dbReference type="InterPro" id="IPR011576">
    <property type="entry name" value="Pyridox_Oxase_N"/>
</dbReference>
<dbReference type="SUPFAM" id="SSF63380">
    <property type="entry name" value="Riboflavin synthase domain-like"/>
    <property type="match status" value="1"/>
</dbReference>
<dbReference type="InterPro" id="IPR017938">
    <property type="entry name" value="Riboflavin_synthase-like_b-brl"/>
</dbReference>
<dbReference type="InterPro" id="IPR039261">
    <property type="entry name" value="FNR_nucleotide-bd"/>
</dbReference>
<keyword evidence="7" id="KW-0408">Iron</keyword>
<dbReference type="InterPro" id="IPR012349">
    <property type="entry name" value="Split_barrel_FMN-bd"/>
</dbReference>
<dbReference type="SUPFAM" id="SSF54292">
    <property type="entry name" value="2Fe-2S ferredoxin-like"/>
    <property type="match status" value="1"/>
</dbReference>
<dbReference type="Gene3D" id="3.10.20.30">
    <property type="match status" value="1"/>
</dbReference>
<dbReference type="GO" id="GO:0051537">
    <property type="term" value="F:2 iron, 2 sulfur cluster binding"/>
    <property type="evidence" value="ECO:0007669"/>
    <property type="project" value="UniProtKB-KW"/>
</dbReference>
<dbReference type="GO" id="GO:0046872">
    <property type="term" value="F:metal ion binding"/>
    <property type="evidence" value="ECO:0007669"/>
    <property type="project" value="UniProtKB-KW"/>
</dbReference>
<dbReference type="SUPFAM" id="SSF52343">
    <property type="entry name" value="Ferredoxin reductase-like, C-terminal NADP-linked domain"/>
    <property type="match status" value="1"/>
</dbReference>
<keyword evidence="5" id="KW-0274">FAD</keyword>
<dbReference type="InterPro" id="IPR017927">
    <property type="entry name" value="FAD-bd_FR_type"/>
</dbReference>
<dbReference type="InterPro" id="IPR036010">
    <property type="entry name" value="2Fe-2S_ferredoxin-like_sf"/>
</dbReference>
<dbReference type="EMBL" id="BMZQ01000004">
    <property type="protein sequence ID" value="GHD21745.1"/>
    <property type="molecule type" value="Genomic_DNA"/>
</dbReference>
<evidence type="ECO:0000256" key="3">
    <source>
        <dbReference type="ARBA" id="ARBA00022714"/>
    </source>
</evidence>
<dbReference type="GO" id="GO:0050660">
    <property type="term" value="F:flavin adenine dinucleotide binding"/>
    <property type="evidence" value="ECO:0007669"/>
    <property type="project" value="TreeGrafter"/>
</dbReference>
<accession>A0A8J3GMV8</accession>
<reference evidence="11" key="1">
    <citation type="journal article" date="2014" name="Int. J. Syst. Evol. Microbiol.">
        <title>Complete genome sequence of Corynebacterium casei LMG S-19264T (=DSM 44701T), isolated from a smear-ripened cheese.</title>
        <authorList>
            <consortium name="US DOE Joint Genome Institute (JGI-PGF)"/>
            <person name="Walter F."/>
            <person name="Albersmeier A."/>
            <person name="Kalinowski J."/>
            <person name="Ruckert C."/>
        </authorList>
    </citation>
    <scope>NUCLEOTIDE SEQUENCE</scope>
    <source>
        <strain evidence="11">KCTC 42249</strain>
    </source>
</reference>
<keyword evidence="12" id="KW-1185">Reference proteome</keyword>
<dbReference type="PRINTS" id="PR00410">
    <property type="entry name" value="PHEHYDRXLASE"/>
</dbReference>
<dbReference type="AlphaFoldDB" id="A0A8J3GMV8"/>
<organism evidence="11 12">
    <name type="scientific">Tianweitania populi</name>
    <dbReference type="NCBI Taxonomy" id="1607949"/>
    <lineage>
        <taxon>Bacteria</taxon>
        <taxon>Pseudomonadati</taxon>
        <taxon>Pseudomonadota</taxon>
        <taxon>Alphaproteobacteria</taxon>
        <taxon>Hyphomicrobiales</taxon>
        <taxon>Phyllobacteriaceae</taxon>
        <taxon>Tianweitania</taxon>
    </lineage>
</organism>
<evidence type="ECO:0000256" key="2">
    <source>
        <dbReference type="ARBA" id="ARBA00022630"/>
    </source>
</evidence>
<protein>
    <recommendedName>
        <fullName evidence="13">2Fe-2S iron-sulfur cluster binding domain-containing protein</fullName>
    </recommendedName>
</protein>
<dbReference type="Proteomes" id="UP000630142">
    <property type="component" value="Unassembled WGS sequence"/>
</dbReference>
<gene>
    <name evidence="11" type="ORF">GCM10016234_35360</name>
</gene>
<dbReference type="PANTHER" id="PTHR47354:SF8">
    <property type="entry name" value="1,2-PHENYLACETYL-COA EPOXIDASE, SUBUNIT E"/>
    <property type="match status" value="1"/>
</dbReference>
<dbReference type="Gene3D" id="3.40.50.80">
    <property type="entry name" value="Nucleotide-binding domain of ferredoxin-NADP reductase (FNR) module"/>
    <property type="match status" value="1"/>
</dbReference>
<evidence type="ECO:0000313" key="12">
    <source>
        <dbReference type="Proteomes" id="UP000630142"/>
    </source>
</evidence>
<dbReference type="CDD" id="cd06184">
    <property type="entry name" value="flavohem_like_fad_nad_binding"/>
    <property type="match status" value="1"/>
</dbReference>
<evidence type="ECO:0000256" key="1">
    <source>
        <dbReference type="ARBA" id="ARBA00001974"/>
    </source>
</evidence>
<dbReference type="PROSITE" id="PS51384">
    <property type="entry name" value="FAD_FR"/>
    <property type="match status" value="1"/>
</dbReference>
<dbReference type="Gene3D" id="2.40.30.10">
    <property type="entry name" value="Translation factors"/>
    <property type="match status" value="1"/>
</dbReference>
<reference evidence="11" key="2">
    <citation type="submission" date="2020-09" db="EMBL/GenBank/DDBJ databases">
        <authorList>
            <person name="Sun Q."/>
            <person name="Kim S."/>
        </authorList>
    </citation>
    <scope>NUCLEOTIDE SEQUENCE</scope>
    <source>
        <strain evidence="11">KCTC 42249</strain>
    </source>
</reference>